<protein>
    <recommendedName>
        <fullName evidence="7">Terpene cyclase/mutase family member</fullName>
        <ecNumber evidence="7">5.4.99.-</ecNumber>
    </recommendedName>
</protein>
<accession>A0AAW0QGD6</accession>
<evidence type="ECO:0000313" key="12">
    <source>
        <dbReference type="Proteomes" id="UP001392437"/>
    </source>
</evidence>
<comment type="similarity">
    <text evidence="1 7">Belongs to the terpene cyclase/mutase family.</text>
</comment>
<dbReference type="GO" id="GO:0005811">
    <property type="term" value="C:lipid droplet"/>
    <property type="evidence" value="ECO:0007669"/>
    <property type="project" value="InterPro"/>
</dbReference>
<dbReference type="AlphaFoldDB" id="A0AAW0QGD6"/>
<evidence type="ECO:0000256" key="7">
    <source>
        <dbReference type="RuleBase" id="RU362003"/>
    </source>
</evidence>
<dbReference type="GO" id="GO:0016104">
    <property type="term" value="P:triterpenoid biosynthetic process"/>
    <property type="evidence" value="ECO:0007669"/>
    <property type="project" value="InterPro"/>
</dbReference>
<dbReference type="SFLD" id="SFLDG01016">
    <property type="entry name" value="Prenyltransferase_Like_2"/>
    <property type="match status" value="1"/>
</dbReference>
<dbReference type="EMBL" id="JAQQWP010000009">
    <property type="protein sequence ID" value="KAK8101401.1"/>
    <property type="molecule type" value="Genomic_DNA"/>
</dbReference>
<dbReference type="InterPro" id="IPR032696">
    <property type="entry name" value="SQ_cyclase_C"/>
</dbReference>
<evidence type="ECO:0000259" key="10">
    <source>
        <dbReference type="Pfam" id="PF13249"/>
    </source>
</evidence>
<dbReference type="PANTHER" id="PTHR11764">
    <property type="entry name" value="TERPENE CYCLASE/MUTASE FAMILY MEMBER"/>
    <property type="match status" value="1"/>
</dbReference>
<proteinExistence type="inferred from homology"/>
<keyword evidence="2" id="KW-0444">Lipid biosynthesis</keyword>
<dbReference type="FunFam" id="1.50.10.20:FF:000003">
    <property type="entry name" value="Terpene cyclase/mutase family member"/>
    <property type="match status" value="1"/>
</dbReference>
<dbReference type="Proteomes" id="UP001392437">
    <property type="component" value="Unassembled WGS sequence"/>
</dbReference>
<gene>
    <name evidence="11" type="ORF">PG999_011775</name>
</gene>
<dbReference type="GO" id="GO:0000250">
    <property type="term" value="F:lanosterol synthase activity"/>
    <property type="evidence" value="ECO:0007669"/>
    <property type="project" value="TreeGrafter"/>
</dbReference>
<organism evidence="11 12">
    <name type="scientific">Apiospora kogelbergensis</name>
    <dbReference type="NCBI Taxonomy" id="1337665"/>
    <lineage>
        <taxon>Eukaryota</taxon>
        <taxon>Fungi</taxon>
        <taxon>Dikarya</taxon>
        <taxon>Ascomycota</taxon>
        <taxon>Pezizomycotina</taxon>
        <taxon>Sordariomycetes</taxon>
        <taxon>Xylariomycetidae</taxon>
        <taxon>Amphisphaeriales</taxon>
        <taxon>Apiosporaceae</taxon>
        <taxon>Apiospora</taxon>
    </lineage>
</organism>
<sequence length="765" mass="87245">MVTTRSNGAAKINSVNATQSNGHSEKPSRKRKSDVTLTNEPSPKIAKHQEQTDITRWRCLDEKGRLTWRYLEDDDEADKWPQSYADKWYLNLDLGLPDLPAPEKPIDTFRNGFTFFEKLQLPSGTWGSEYGGPMFLLPGVVFAWYATKTPIPWYKAAAIKSYLKARAHPEDGGWGLHIEGESTVFGTAMNYTVLRLVGVDADEPFMVKARGTLHRLGGATHAPHWAKFWLSVLGISKWELVNPIPPEIWLLPDWVPIAPWRWWIHIRQVFLSMSYVYSKRWVCEETEVIRELRNELFAEPWESINWVGHRNSIAAIDNYHPKSWLLNTANWFLVNIWNPYCRTKGIAQAAEAWVSKLIDMEDANTDYADLAPVNCAMNTVVCYIRDGPGAYSVRRHIERLEDALWVKDEGMLCNGTNGVQSWDTAFAIQAVVDADLAEDPRWRPMLTKALEFLDDQQIRENVVDQDICHRQQRKGAWAFSNKYQGYAVSDCISEALKAVILLQKTPGYPQLLEDQRIFDAVDTLLTYQNPSGGCASYEPTRGSEHLEMLNAAEVFGNIMVEYDYVECSTAVITALSLFNKYWPDYRTADIKKFKDGVLAFVKRKQGSHGGWYGSWGICFTYATMFALECLESIGETYTTSIHAKKGCEFLIARQRKDGGWSESYKSCERGVYTEHPTGSQVVMTAWAVIGLIKADYPDVEPIKRGIKLIMDRQCPNGEWKQEAIEGVFNKSCMILYQNYKFTFPLKALGMFAKKVSRRETMIEVG</sequence>
<evidence type="ECO:0000256" key="1">
    <source>
        <dbReference type="ARBA" id="ARBA00009755"/>
    </source>
</evidence>
<keyword evidence="6 7" id="KW-0413">Isomerase</keyword>
<dbReference type="Pfam" id="PF13243">
    <property type="entry name" value="SQHop_cyclase_C"/>
    <property type="match status" value="1"/>
</dbReference>
<comment type="caution">
    <text evidence="11">The sequence shown here is derived from an EMBL/GenBank/DDBJ whole genome shotgun (WGS) entry which is preliminary data.</text>
</comment>
<dbReference type="Gene3D" id="6.20.120.20">
    <property type="match status" value="1"/>
</dbReference>
<keyword evidence="4" id="KW-0752">Steroid biosynthesis</keyword>
<dbReference type="SUPFAM" id="SSF48239">
    <property type="entry name" value="Terpenoid cyclases/Protein prenyltransferases"/>
    <property type="match status" value="2"/>
</dbReference>
<keyword evidence="3" id="KW-0677">Repeat</keyword>
<dbReference type="Pfam" id="PF13249">
    <property type="entry name" value="SQHop_cyclase_N"/>
    <property type="match status" value="1"/>
</dbReference>
<evidence type="ECO:0000256" key="5">
    <source>
        <dbReference type="ARBA" id="ARBA00023098"/>
    </source>
</evidence>
<dbReference type="EC" id="5.4.99.-" evidence="7"/>
<keyword evidence="5" id="KW-0443">Lipid metabolism</keyword>
<dbReference type="CDD" id="cd02892">
    <property type="entry name" value="SQCY_1"/>
    <property type="match status" value="1"/>
</dbReference>
<reference evidence="11 12" key="1">
    <citation type="submission" date="2023-01" db="EMBL/GenBank/DDBJ databases">
        <title>Analysis of 21 Apiospora genomes using comparative genomics revels a genus with tremendous synthesis potential of carbohydrate active enzymes and secondary metabolites.</title>
        <authorList>
            <person name="Sorensen T."/>
        </authorList>
    </citation>
    <scope>NUCLEOTIDE SEQUENCE [LARGE SCALE GENOMIC DNA]</scope>
    <source>
        <strain evidence="11 12">CBS 117206</strain>
    </source>
</reference>
<evidence type="ECO:0000313" key="11">
    <source>
        <dbReference type="EMBL" id="KAK8101401.1"/>
    </source>
</evidence>
<dbReference type="InterPro" id="IPR032697">
    <property type="entry name" value="SQ_cyclase_N"/>
</dbReference>
<feature type="compositionally biased region" description="Polar residues" evidence="8">
    <location>
        <begin position="1"/>
        <end position="22"/>
    </location>
</feature>
<evidence type="ECO:0000256" key="8">
    <source>
        <dbReference type="SAM" id="MobiDB-lite"/>
    </source>
</evidence>
<evidence type="ECO:0000256" key="6">
    <source>
        <dbReference type="ARBA" id="ARBA00023235"/>
    </source>
</evidence>
<dbReference type="InterPro" id="IPR018333">
    <property type="entry name" value="Squalene_cyclase"/>
</dbReference>
<evidence type="ECO:0000259" key="9">
    <source>
        <dbReference type="Pfam" id="PF13243"/>
    </source>
</evidence>
<dbReference type="PANTHER" id="PTHR11764:SF20">
    <property type="entry name" value="LANOSTEROL SYNTHASE"/>
    <property type="match status" value="1"/>
</dbReference>
<feature type="region of interest" description="Disordered" evidence="8">
    <location>
        <begin position="1"/>
        <end position="51"/>
    </location>
</feature>
<evidence type="ECO:0000256" key="2">
    <source>
        <dbReference type="ARBA" id="ARBA00022516"/>
    </source>
</evidence>
<dbReference type="InterPro" id="IPR008930">
    <property type="entry name" value="Terpenoid_cyclase/PrenylTrfase"/>
</dbReference>
<dbReference type="GO" id="GO:0006696">
    <property type="term" value="P:ergosterol biosynthetic process"/>
    <property type="evidence" value="ECO:0007669"/>
    <property type="project" value="TreeGrafter"/>
</dbReference>
<dbReference type="Gene3D" id="1.50.10.20">
    <property type="match status" value="2"/>
</dbReference>
<dbReference type="NCBIfam" id="TIGR01787">
    <property type="entry name" value="squalene_cyclas"/>
    <property type="match status" value="1"/>
</dbReference>
<feature type="domain" description="Squalene cyclase N-terminal" evidence="10">
    <location>
        <begin position="151"/>
        <end position="362"/>
    </location>
</feature>
<feature type="domain" description="Squalene cyclase C-terminal" evidence="9">
    <location>
        <begin position="422"/>
        <end position="751"/>
    </location>
</feature>
<evidence type="ECO:0000256" key="4">
    <source>
        <dbReference type="ARBA" id="ARBA00022955"/>
    </source>
</evidence>
<evidence type="ECO:0000256" key="3">
    <source>
        <dbReference type="ARBA" id="ARBA00022737"/>
    </source>
</evidence>
<name>A0AAW0QGD6_9PEZI</name>
<keyword evidence="12" id="KW-1185">Reference proteome</keyword>